<feature type="region of interest" description="Disordered" evidence="7">
    <location>
        <begin position="38"/>
        <end position="120"/>
    </location>
</feature>
<feature type="domain" description="Tudor" evidence="8">
    <location>
        <begin position="412"/>
        <end position="471"/>
    </location>
</feature>
<dbReference type="InterPro" id="IPR024943">
    <property type="entry name" value="Enhancer_polycomb"/>
</dbReference>
<keyword evidence="10" id="KW-1185">Reference proteome</keyword>
<reference evidence="9 10" key="1">
    <citation type="journal article" date="2024" name="Plant Biotechnol. J.">
        <title>Dendrobium thyrsiflorum genome and its molecular insights into genes involved in important horticultural traits.</title>
        <authorList>
            <person name="Chen B."/>
            <person name="Wang J.Y."/>
            <person name="Zheng P.J."/>
            <person name="Li K.L."/>
            <person name="Liang Y.M."/>
            <person name="Chen X.F."/>
            <person name="Zhang C."/>
            <person name="Zhao X."/>
            <person name="He X."/>
            <person name="Zhang G.Q."/>
            <person name="Liu Z.J."/>
            <person name="Xu Q."/>
        </authorList>
    </citation>
    <scope>NUCLEOTIDE SEQUENCE [LARGE SCALE GENOMIC DNA]</scope>
    <source>
        <strain evidence="9">GZMU011</strain>
    </source>
</reference>
<dbReference type="EMBL" id="JANQDX010000017">
    <property type="protein sequence ID" value="KAL0907812.1"/>
    <property type="molecule type" value="Genomic_DNA"/>
</dbReference>
<keyword evidence="3 6" id="KW-0805">Transcription regulation</keyword>
<feature type="compositionally biased region" description="Polar residues" evidence="7">
    <location>
        <begin position="946"/>
        <end position="958"/>
    </location>
</feature>
<dbReference type="PANTHER" id="PTHR14898">
    <property type="entry name" value="ENHANCER OF POLYCOMB"/>
    <property type="match status" value="1"/>
</dbReference>
<sequence length="1601" mass="181999">MWYVRHNGEKAEKAREEKIKSQKSVGIAVLLRRARARPFPNRHRMERSVEKTGVYDIPRKSRPLDSLSVSSGKYKTPSAKLRPKDRASVAAPQSKVLKRKRSSSLDNGATSEFRKRSGKEVSLKSFVKSNGKGKLKAAVAGFKANGLASDVCKQEKRSSANVAVRSLRNVSGSSHHVGNDFTLSSGKDENKSSSAIGLHRSNLEGGIIITKRPRGVLRRRKNVQSVNSYRDIVGASSNTRSSTDQRSNKLSVSQFQIHEPIRKLTDFKENASTNNVSHSCTRNAGNLDPVKATERRFEGRKEQDSNLLDNKGYLLNSLRVFPDDDEDNLEQNAARMLSSRFDPSCAGFSHHSRGPALKQAKESSLVLSRRNSNGSGVEINDTGRVLRPRKHGGRGFVRKRRHFYEVCSNNMDPYWVVKQRIRVFWPLDKCWYFGLVKDYDPRTKMHHVKYDDRDEEWINLQNERFKLLLFPSEVANKFNNEGSIKEAKNQDKQGHKRSTNDLSTGGLVETEPIISWLTRSTRRERPSALGILKTQRRILLASKGFKRVGIPNALPNLSSSYESAEDGITQNLICSESRKLPFVYFRRRIRKDSGCLGNIVERNSDHVGSGGPISLLASVADTESVLKKLYITVIPQVLTKVTLRLSSPVFGCCQSMFGSDNFMMHRRLFLLHNYKLMQILPLVRMEVGFVDNLSLKLFLFEGCLSWAVAFLCQTLREDYWHKSSHTPSAEIRPLKKVRINFLNLHNKHQKLDFVVDGFVESDSRWRYLEMKLLRYCIRFKELSLGDCAYAHFKSQSIRCDRTLVQLSKEAVVVEDGQESKYKSNYNPVEESDQVSDITLENFVSSSTVATDSKLSSFGHLRVDTDALSLSNDGDCLKSSHDYMSMEVNGGACSVRYSDVGKNSSDEMLVRFHKLPEHSRSYKHPENLCSSCPGDPSSPDKSEGGCISSSKTTGIQTLRGTRAEERTLYRGTQDTHSTSKLLWDMNENSIHTPNATASRSVWHHNRHILVSPLLGRSTLWPEDFVQSGLFNTTKKPRTQVSYPVLSRGHDIRSKSRIYHRKGSIYKKFKADLPKKLTVGLDSHRSFQESLTCHANVLITTEDRGWREFGAEVIVESDDQKDLKIMVKLAGITKFSYKAQQVLQPGIPNRYTHAMMWKGGKEWSLEFTDRNQWLLFKMMHGHCFNQNIRAASVKNIPIPGVQLIDGGNESFMEVPFVRNSSKYYQMVGTEVEMALDPSHVLYDMDSDDEKWISKFKDSLDNNEGTKFEVTDDMFERVMDMFEKVAYVKQCDCLTDDEIAEFMADFGSLDIIKAIHELWHEKRRKKGMPLIRQYQPPLWECYQQQLKEWELAMINLHCPANELQEKATAPENPPEKPPMFAFCLKPRGLEANKGSKQRSHKKLMYSGHHSSFSREHDGLHASGRRLNISSFGDEKALFAIPTYEGSQSTQWLQSPLSFSPRDARTAILMASDVVDRNHYPKLFRNFSKKNGMNHTPWDSSVMPLSCPEKSKRNGVYRFNSDTLEWPSSKHLQPDGVQRHQPDINEFRLRDASGAAQHASNMAKLKREKAQWLMHKADLALHKAVVAIMTADAIKTSQKDLIGGE</sequence>
<keyword evidence="5 6" id="KW-0539">Nucleus</keyword>
<organism evidence="9 10">
    <name type="scientific">Dendrobium thyrsiflorum</name>
    <name type="common">Pinecone-like raceme dendrobium</name>
    <name type="synonym">Orchid</name>
    <dbReference type="NCBI Taxonomy" id="117978"/>
    <lineage>
        <taxon>Eukaryota</taxon>
        <taxon>Viridiplantae</taxon>
        <taxon>Streptophyta</taxon>
        <taxon>Embryophyta</taxon>
        <taxon>Tracheophyta</taxon>
        <taxon>Spermatophyta</taxon>
        <taxon>Magnoliopsida</taxon>
        <taxon>Liliopsida</taxon>
        <taxon>Asparagales</taxon>
        <taxon>Orchidaceae</taxon>
        <taxon>Epidendroideae</taxon>
        <taxon>Malaxideae</taxon>
        <taxon>Dendrobiinae</taxon>
        <taxon>Dendrobium</taxon>
    </lineage>
</organism>
<comment type="caution">
    <text evidence="9">The sequence shown here is derived from an EMBL/GenBank/DDBJ whole genome shotgun (WGS) entry which is preliminary data.</text>
</comment>
<evidence type="ECO:0000256" key="1">
    <source>
        <dbReference type="ARBA" id="ARBA00004123"/>
    </source>
</evidence>
<dbReference type="InterPro" id="IPR002999">
    <property type="entry name" value="Tudor"/>
</dbReference>
<evidence type="ECO:0000256" key="2">
    <source>
        <dbReference type="ARBA" id="ARBA00008035"/>
    </source>
</evidence>
<evidence type="ECO:0000256" key="6">
    <source>
        <dbReference type="RuleBase" id="RU361124"/>
    </source>
</evidence>
<evidence type="ECO:0000256" key="3">
    <source>
        <dbReference type="ARBA" id="ARBA00023015"/>
    </source>
</evidence>
<protein>
    <recommendedName>
        <fullName evidence="6">Enhancer of polycomb-like protein</fullName>
    </recommendedName>
</protein>
<comment type="subcellular location">
    <subcellularLocation>
        <location evidence="1 6">Nucleus</location>
    </subcellularLocation>
</comment>
<evidence type="ECO:0000256" key="4">
    <source>
        <dbReference type="ARBA" id="ARBA00023163"/>
    </source>
</evidence>
<dbReference type="GO" id="GO:0035267">
    <property type="term" value="C:NuA4 histone acetyltransferase complex"/>
    <property type="evidence" value="ECO:0007669"/>
    <property type="project" value="UniProtKB-ARBA"/>
</dbReference>
<dbReference type="SMART" id="SM00333">
    <property type="entry name" value="TUDOR"/>
    <property type="match status" value="1"/>
</dbReference>
<evidence type="ECO:0000256" key="7">
    <source>
        <dbReference type="SAM" id="MobiDB-lite"/>
    </source>
</evidence>
<feature type="region of interest" description="Disordered" evidence="7">
    <location>
        <begin position="1389"/>
        <end position="1415"/>
    </location>
</feature>
<evidence type="ECO:0000313" key="9">
    <source>
        <dbReference type="EMBL" id="KAL0907812.1"/>
    </source>
</evidence>
<keyword evidence="4 6" id="KW-0804">Transcription</keyword>
<dbReference type="InterPro" id="IPR019542">
    <property type="entry name" value="Enhancer_polycomb-like_N"/>
</dbReference>
<evidence type="ECO:0000313" key="10">
    <source>
        <dbReference type="Proteomes" id="UP001552299"/>
    </source>
</evidence>
<dbReference type="Proteomes" id="UP001552299">
    <property type="component" value="Unassembled WGS sequence"/>
</dbReference>
<evidence type="ECO:0000259" key="8">
    <source>
        <dbReference type="SMART" id="SM00333"/>
    </source>
</evidence>
<name>A0ABD0UBX6_DENTH</name>
<dbReference type="CDD" id="cd20404">
    <property type="entry name" value="Tudor_Agenet_AtEML-like"/>
    <property type="match status" value="1"/>
</dbReference>
<gene>
    <name evidence="9" type="ORF">M5K25_022250</name>
</gene>
<evidence type="ECO:0000256" key="5">
    <source>
        <dbReference type="ARBA" id="ARBA00023242"/>
    </source>
</evidence>
<dbReference type="GO" id="GO:0005634">
    <property type="term" value="C:nucleus"/>
    <property type="evidence" value="ECO:0007669"/>
    <property type="project" value="UniProtKB-SubCell"/>
</dbReference>
<dbReference type="FunFam" id="2.30.30.140:FF:000079">
    <property type="entry name" value="Enhancer of polycomb-like transcription factor protein"/>
    <property type="match status" value="1"/>
</dbReference>
<dbReference type="Pfam" id="PF10513">
    <property type="entry name" value="EPL1"/>
    <property type="match status" value="1"/>
</dbReference>
<comment type="similarity">
    <text evidence="2 6">Belongs to the enhancer of polycomb family.</text>
</comment>
<accession>A0ABD0UBX6</accession>
<proteinExistence type="inferred from homology"/>
<feature type="region of interest" description="Disordered" evidence="7">
    <location>
        <begin position="920"/>
        <end position="962"/>
    </location>
</feature>
<dbReference type="Gene3D" id="2.30.30.140">
    <property type="match status" value="1"/>
</dbReference>